<dbReference type="InterPro" id="IPR005201">
    <property type="entry name" value="TIM_ENGase"/>
</dbReference>
<evidence type="ECO:0000313" key="5">
    <source>
        <dbReference type="Proteomes" id="UP000720508"/>
    </source>
</evidence>
<dbReference type="PANTHER" id="PTHR13246:SF1">
    <property type="entry name" value="CYTOSOLIC ENDO-BETA-N-ACETYLGLUCOSAMINIDASE"/>
    <property type="match status" value="1"/>
</dbReference>
<evidence type="ECO:0000256" key="1">
    <source>
        <dbReference type="SAM" id="MobiDB-lite"/>
    </source>
</evidence>
<dbReference type="Proteomes" id="UP000720508">
    <property type="component" value="Unassembled WGS sequence"/>
</dbReference>
<dbReference type="RefSeq" id="WP_216343554.1">
    <property type="nucleotide sequence ID" value="NZ_JAHLEM010000233.1"/>
</dbReference>
<evidence type="ECO:0000259" key="3">
    <source>
        <dbReference type="Pfam" id="PF03644"/>
    </source>
</evidence>
<feature type="signal peptide" evidence="2">
    <location>
        <begin position="1"/>
        <end position="26"/>
    </location>
</feature>
<sequence length="748" mass="80903">MSRIEPQLPFTMYRRGFLAAAGATLAATVAGTWGGQTAAAAVPQPRGASPSGAAPSFPPTQTELQPGSPEGVQALLAYDIAADPNAAYMRSHVPCASRIDLPAAVQANPRLSPRPQIFSLNTFYWPIQAGAPSFRHTRYGFDQYPYITRFAHYQDYMGDWMGLSGRSDCTPNPACVDAAHRNGALALGTIFQPYFSATPGAVTDFIAKDSKGGYLVGDKLVDLAAYFGYDGYFLNIEGKTITRSQADDLAAMFESMHARAHAKGMPAFYLQIYDALWTDGSGEYENRFNEHNADWIVPGREVDSMFVNYAWPQGFAQPDYAHDEDYVAPSVALAEQRGLDPFRTLFFALDIGEENDGVHANALDYYVDQVIPLNGERPPVASLALFSQADRLVSRARAQLGSQASDLSALQEAVHIADRRFWSGRAENPAVPATPVHPTVEQAVSPQWVPQYGIANFVPERSVIAKLPFTTRFNTGQGDRFFLRGAPAGQRVWYSMSIQDVLPTWQWWTRDLHGVTGTEGLLHIDYDHSVAYDGGNSLRLSGRLSEGAGTEARLFKTAIHADRPVVVSLLVREGSRGSTGLVRLGVSYADAPDRTVWLTARGRRAGVNGWRRLEFEAAPRRGALITAVSVGVVAPSGAPRGDYTVYVGELRIVARGAAQQPAAPTGLRVDASAPSRSGSGLTVGLRWRSAPDGVWYYDLRSAGASPQWLGRISGDAYVLDAVSPGARVALVAVAPDGTESEPAVVTVR</sequence>
<dbReference type="InterPro" id="IPR032979">
    <property type="entry name" value="ENGase"/>
</dbReference>
<comment type="caution">
    <text evidence="4">The sequence shown here is derived from an EMBL/GenBank/DDBJ whole genome shotgun (WGS) entry which is preliminary data.</text>
</comment>
<organism evidence="4 5">
    <name type="scientific">Streptomyces niphimycinicus</name>
    <dbReference type="NCBI Taxonomy" id="2842201"/>
    <lineage>
        <taxon>Bacteria</taxon>
        <taxon>Bacillati</taxon>
        <taxon>Actinomycetota</taxon>
        <taxon>Actinomycetes</taxon>
        <taxon>Kitasatosporales</taxon>
        <taxon>Streptomycetaceae</taxon>
        <taxon>Streptomyces</taxon>
    </lineage>
</organism>
<evidence type="ECO:0000313" key="4">
    <source>
        <dbReference type="EMBL" id="MBU3866524.1"/>
    </source>
</evidence>
<name>A0ABS6CI57_9ACTN</name>
<gene>
    <name evidence="4" type="ORF">KN815_21395</name>
</gene>
<feature type="chain" id="PRO_5047016218" description="Cytosolic endo-beta-N-acetylglucosaminidase TIM barrel domain-containing protein" evidence="2">
    <location>
        <begin position="27"/>
        <end position="748"/>
    </location>
</feature>
<dbReference type="PANTHER" id="PTHR13246">
    <property type="entry name" value="ENDO BETA N-ACETYLGLUCOSAMINIDASE"/>
    <property type="match status" value="1"/>
</dbReference>
<accession>A0ABS6CI57</accession>
<proteinExistence type="predicted"/>
<dbReference type="Pfam" id="PF03644">
    <property type="entry name" value="Glyco_hydro_85"/>
    <property type="match status" value="1"/>
</dbReference>
<dbReference type="InterPro" id="IPR006311">
    <property type="entry name" value="TAT_signal"/>
</dbReference>
<dbReference type="EMBL" id="JAHLEM010000233">
    <property type="protein sequence ID" value="MBU3866524.1"/>
    <property type="molecule type" value="Genomic_DNA"/>
</dbReference>
<keyword evidence="2" id="KW-0732">Signal</keyword>
<feature type="domain" description="Cytosolic endo-beta-N-acetylglucosaminidase TIM barrel" evidence="3">
    <location>
        <begin position="143"/>
        <end position="481"/>
    </location>
</feature>
<keyword evidence="5" id="KW-1185">Reference proteome</keyword>
<dbReference type="PROSITE" id="PS51318">
    <property type="entry name" value="TAT"/>
    <property type="match status" value="1"/>
</dbReference>
<evidence type="ECO:0000256" key="2">
    <source>
        <dbReference type="SAM" id="SignalP"/>
    </source>
</evidence>
<feature type="region of interest" description="Disordered" evidence="1">
    <location>
        <begin position="40"/>
        <end position="68"/>
    </location>
</feature>
<reference evidence="4 5" key="1">
    <citation type="submission" date="2021-06" db="EMBL/GenBank/DDBJ databases">
        <authorList>
            <person name="Pan X."/>
        </authorList>
    </citation>
    <scope>NUCLEOTIDE SEQUENCE [LARGE SCALE GENOMIC DNA]</scope>
    <source>
        <strain evidence="4 5">4503</strain>
    </source>
</reference>
<feature type="compositionally biased region" description="Low complexity" evidence="1">
    <location>
        <begin position="40"/>
        <end position="55"/>
    </location>
</feature>
<protein>
    <recommendedName>
        <fullName evidence="3">Cytosolic endo-beta-N-acetylglucosaminidase TIM barrel domain-containing protein</fullName>
    </recommendedName>
</protein>